<keyword evidence="2 4" id="KW-0808">Transferase</keyword>
<evidence type="ECO:0000256" key="3">
    <source>
        <dbReference type="ARBA" id="ARBA00022691"/>
    </source>
</evidence>
<dbReference type="GO" id="GO:0008757">
    <property type="term" value="F:S-adenosylmethionine-dependent methyltransferase activity"/>
    <property type="evidence" value="ECO:0007669"/>
    <property type="project" value="InterPro"/>
</dbReference>
<keyword evidence="3" id="KW-0949">S-adenosyl-L-methionine</keyword>
<dbReference type="GO" id="GO:0009312">
    <property type="term" value="P:oligosaccharide biosynthetic process"/>
    <property type="evidence" value="ECO:0007669"/>
    <property type="project" value="InterPro"/>
</dbReference>
<dbReference type="Proteomes" id="UP000284476">
    <property type="component" value="Unassembled WGS sequence"/>
</dbReference>
<gene>
    <name evidence="4" type="ORF">D2T30_01085</name>
</gene>
<evidence type="ECO:0000256" key="1">
    <source>
        <dbReference type="ARBA" id="ARBA00022603"/>
    </source>
</evidence>
<dbReference type="EMBL" id="SAUZ01000001">
    <property type="protein sequence ID" value="RWR24532.1"/>
    <property type="molecule type" value="Genomic_DNA"/>
</dbReference>
<dbReference type="SUPFAM" id="SSF53335">
    <property type="entry name" value="S-adenosyl-L-methionine-dependent methyltransferases"/>
    <property type="match status" value="1"/>
</dbReference>
<dbReference type="InterPro" id="IPR008715">
    <property type="entry name" value="SAM-MeTfrase_NodS-like"/>
</dbReference>
<dbReference type="Pfam" id="PF05401">
    <property type="entry name" value="NodS"/>
    <property type="match status" value="1"/>
</dbReference>
<evidence type="ECO:0000313" key="5">
    <source>
        <dbReference type="Proteomes" id="UP000284476"/>
    </source>
</evidence>
<dbReference type="InterPro" id="IPR029063">
    <property type="entry name" value="SAM-dependent_MTases_sf"/>
</dbReference>
<dbReference type="PANTHER" id="PTHR43464:SF19">
    <property type="entry name" value="UBIQUINONE BIOSYNTHESIS O-METHYLTRANSFERASE, MITOCHONDRIAL"/>
    <property type="match status" value="1"/>
</dbReference>
<keyword evidence="1 4" id="KW-0489">Methyltransferase</keyword>
<dbReference type="PANTHER" id="PTHR43464">
    <property type="entry name" value="METHYLTRANSFERASE"/>
    <property type="match status" value="1"/>
</dbReference>
<sequence length="196" mass="21839">MSEDFLSRRQAHFDALYRANPDPWGYRTSRYEQEKYEATLAALPAKRYRAAIEVGCSIGVLTEMIAGRADAVTGIDLSEHAIALARRRLAHRPDIHLIRGSVPADWPGGVWDLILLSEVLYYLSAAEIGDLARKTAASALPGAHCILVNWRGKTDTSWRGPEAAEEFLNCLAARARLADRMSLRKEMFTIDRVTLA</sequence>
<dbReference type="RefSeq" id="WP_128207287.1">
    <property type="nucleotide sequence ID" value="NZ_JBHRSO010000057.1"/>
</dbReference>
<dbReference type="GO" id="GO:0032259">
    <property type="term" value="P:methylation"/>
    <property type="evidence" value="ECO:0007669"/>
    <property type="project" value="UniProtKB-KW"/>
</dbReference>
<dbReference type="AlphaFoldDB" id="A0A443JVH8"/>
<dbReference type="Gene3D" id="3.40.50.150">
    <property type="entry name" value="Vaccinia Virus protein VP39"/>
    <property type="match status" value="1"/>
</dbReference>
<reference evidence="4 5" key="1">
    <citation type="submission" date="2019-01" db="EMBL/GenBank/DDBJ databases">
        <title>Sinorhodobacter populi sp. nov. isolated from the symptomatic bark tissue of Populus euramericana canker.</title>
        <authorList>
            <person name="Xu G."/>
        </authorList>
    </citation>
    <scope>NUCLEOTIDE SEQUENCE [LARGE SCALE GENOMIC DNA]</scope>
    <source>
        <strain evidence="4 5">SK2B-1</strain>
    </source>
</reference>
<accession>A0A443JVH8</accession>
<proteinExistence type="predicted"/>
<reference evidence="4 5" key="2">
    <citation type="submission" date="2019-01" db="EMBL/GenBank/DDBJ databases">
        <authorList>
            <person name="Li Y."/>
        </authorList>
    </citation>
    <scope>NUCLEOTIDE SEQUENCE [LARGE SCALE GENOMIC DNA]</scope>
    <source>
        <strain evidence="4 5">SK2B-1</strain>
    </source>
</reference>
<evidence type="ECO:0000256" key="2">
    <source>
        <dbReference type="ARBA" id="ARBA00022679"/>
    </source>
</evidence>
<organism evidence="4 5">
    <name type="scientific">Paenirhodobacter populi</name>
    <dbReference type="NCBI Taxonomy" id="2306993"/>
    <lineage>
        <taxon>Bacteria</taxon>
        <taxon>Pseudomonadati</taxon>
        <taxon>Pseudomonadota</taxon>
        <taxon>Alphaproteobacteria</taxon>
        <taxon>Rhodobacterales</taxon>
        <taxon>Rhodobacter group</taxon>
        <taxon>Paenirhodobacter</taxon>
    </lineage>
</organism>
<comment type="caution">
    <text evidence="4">The sequence shown here is derived from an EMBL/GenBank/DDBJ whole genome shotgun (WGS) entry which is preliminary data.</text>
</comment>
<protein>
    <submittedName>
        <fullName evidence="4">Methyltransferase domain-containing protein</fullName>
    </submittedName>
</protein>
<name>A0A443JVH8_9RHOB</name>
<evidence type="ECO:0000313" key="4">
    <source>
        <dbReference type="EMBL" id="RWR24532.1"/>
    </source>
</evidence>
<dbReference type="CDD" id="cd02440">
    <property type="entry name" value="AdoMet_MTases"/>
    <property type="match status" value="1"/>
</dbReference>